<protein>
    <recommendedName>
        <fullName evidence="1">Nucleolar 27S pre-rRNA processing Urb2/Npa2 C-terminal domain-containing protein</fullName>
    </recommendedName>
</protein>
<dbReference type="EMBL" id="LK023335">
    <property type="protein sequence ID" value="CDS09927.1"/>
    <property type="molecule type" value="Genomic_DNA"/>
</dbReference>
<gene>
    <name evidence="2" type="ORF">LRAMOSA02604</name>
</gene>
<evidence type="ECO:0000259" key="1">
    <source>
        <dbReference type="Pfam" id="PF10441"/>
    </source>
</evidence>
<proteinExistence type="predicted"/>
<dbReference type="PANTHER" id="PTHR15682:SF2">
    <property type="entry name" value="UNHEALTHY RIBOSOME BIOGENESIS PROTEIN 2 HOMOLOG"/>
    <property type="match status" value="1"/>
</dbReference>
<dbReference type="GO" id="GO:0042254">
    <property type="term" value="P:ribosome biogenesis"/>
    <property type="evidence" value="ECO:0007669"/>
    <property type="project" value="TreeGrafter"/>
</dbReference>
<dbReference type="InterPro" id="IPR052609">
    <property type="entry name" value="Ribosome_Biogenesis_Reg"/>
</dbReference>
<accession>A0A077WTC6</accession>
<dbReference type="InterPro" id="IPR018849">
    <property type="entry name" value="Urb2/Npa2_C"/>
</dbReference>
<dbReference type="OrthoDB" id="160374at2759"/>
<reference evidence="2" key="1">
    <citation type="journal article" date="2014" name="Genome Announc.">
        <title>De novo whole-genome sequence and genome annotation of Lichtheimia ramosa.</title>
        <authorList>
            <person name="Linde J."/>
            <person name="Schwartze V."/>
            <person name="Binder U."/>
            <person name="Lass-Florl C."/>
            <person name="Voigt K."/>
            <person name="Horn F."/>
        </authorList>
    </citation>
    <scope>NUCLEOTIDE SEQUENCE</scope>
    <source>
        <strain evidence="2">JMRC FSU:6197</strain>
    </source>
</reference>
<evidence type="ECO:0000313" key="2">
    <source>
        <dbReference type="EMBL" id="CDS09927.1"/>
    </source>
</evidence>
<name>A0A077WTC6_9FUNG</name>
<dbReference type="GO" id="GO:0005730">
    <property type="term" value="C:nucleolus"/>
    <property type="evidence" value="ECO:0007669"/>
    <property type="project" value="TreeGrafter"/>
</dbReference>
<dbReference type="Pfam" id="PF10441">
    <property type="entry name" value="Urb2"/>
    <property type="match status" value="1"/>
</dbReference>
<sequence>MSSEQIAKALKGAGLSAEERIDTAIQAWRNDKLFFPNKDDFLLEWLCTALTRSKLKSSTDTAVIQVAYWQLLQELLAHYTERVQTTGRSPPSIRVPLITSVTTLLKQDPSTLQKSLLDHVSNSLELLFSPIFALSYRPTFEHMVAVMDQLLETLATHIDNDGLVNLAKVLLKRYNSQIMQSANHKKAFTVVVGKTFPALLSIRRRIAATDDTLSLLLTDLLSSSLFHPDSIMEYTSIFRSSDATSFQSNKSTYVYKLFEELGRLLKKSENVEDVLDVIPVLYSRFVRAFRKKRGHTAGQDTVRHVEFGFLMECHKILDQGSNVDTLVQLLYVLLDLNVYVARNDDVSRSQHAFLDDIAENAINLLARPKDCDQASVMRLIDVLLQIDLLLVEARMDKIWPILIQPQADSLDTCMTLAVSVLSVYSASRQMDAFVGDLLTALKTVSSNADLYSLLKMPCFSRRFLDEFSIVISKSLPTNQVPILFEQFANELYQTSSPAVIRLMSIFFAQFITSVNLTQHQRRAFESQTHTVFERYIKPSLEKSHTDPGNVLAALQLHLALTNSMVDIYWATLDGDTRGWLVKKLQTTFDKSQKQNTKDSHCITVLSATALLQHAYFSHLNIAAEDATQSSWLDIVGHVLDFVLEDHQKISLKNTWDGSLVHLDSSAVKIACWKLITDEWFDVISRSCEGDRAKKLSELVLTPLLESPWHGFESNQLSIPSINQLLLRSADFYEATSLQEYAATTIIQSLVEFFKAHVDDTTSGKIAGVLATMEGAWTSDQLAELATWLQEGSDMDIGNQDDTKKLERMLDLLLLFPMEYYHKNHRSILLRATLLMDAWANAGMRQSGSISLRARTLLLRLMSNYHGQHGLETNVDLLSWFLDSASGIDEPGILQVTKQIDLLVLRSLLTQADGGSDAAAFLDSTFKQRVQWLKAQRPNASCWTIDAMESVIGYLKAHPTKCVDADTTRIVFAADCVSQTSKHVIHCLKKAHSLLLNSPEEGLNILTKDILALASLLHEYDQLVKAQSGQIVDANALSQHMVRLASPFTVLLQRSLRSPLPIHDRILETTTAFVGSLCRAVSQYQHAYVTERVLAVIWFIVTLVFDSDQKSVQQLCDALSSWVKTLDQEQYAVVLAGFIAQADRMVDQEREHIYLILLATTMQASTQSQKPIVRRQFPTFVTKLTMIGVKRRSVKFIHKALLFMADLIADINMVVSKQTLSLVLSSIIQLTNVVPVADVDQPTSRELFDAVHLLMQNILIYRREQLVDVLPVYIAIIQSLLQCFRSTHLALSSKSNKERLRTYTLLIPSAPLDTSAAERMARLFSAMEAKFLTEGKNQRLSAATQNKLISKHVPFLLLEYFSIQAHPAMSISHPQVKTILEQQGLYNLMDMVNESQRHMILASLNEAGKLLFKNFYSSWKENHMYKGQ</sequence>
<dbReference type="PANTHER" id="PTHR15682">
    <property type="entry name" value="UNHEALTHY RIBOSOME BIOGENESIS PROTEIN 2 HOMOLOG"/>
    <property type="match status" value="1"/>
</dbReference>
<feature type="domain" description="Nucleolar 27S pre-rRNA processing Urb2/Npa2 C-terminal" evidence="1">
    <location>
        <begin position="1200"/>
        <end position="1427"/>
    </location>
</feature>
<organism evidence="2">
    <name type="scientific">Lichtheimia ramosa</name>
    <dbReference type="NCBI Taxonomy" id="688394"/>
    <lineage>
        <taxon>Eukaryota</taxon>
        <taxon>Fungi</taxon>
        <taxon>Fungi incertae sedis</taxon>
        <taxon>Mucoromycota</taxon>
        <taxon>Mucoromycotina</taxon>
        <taxon>Mucoromycetes</taxon>
        <taxon>Mucorales</taxon>
        <taxon>Lichtheimiaceae</taxon>
        <taxon>Lichtheimia</taxon>
    </lineage>
</organism>